<evidence type="ECO:0000313" key="3">
    <source>
        <dbReference type="WBParaSite" id="Hba_12765"/>
    </source>
</evidence>
<feature type="region of interest" description="Disordered" evidence="1">
    <location>
        <begin position="1"/>
        <end position="43"/>
    </location>
</feature>
<keyword evidence="2" id="KW-1185">Reference proteome</keyword>
<name>A0A1I7X5M3_HETBA</name>
<dbReference type="Proteomes" id="UP000095283">
    <property type="component" value="Unplaced"/>
</dbReference>
<proteinExistence type="predicted"/>
<sequence length="75" mass="8383">MGQVKPSDAKANRYLSGTSGKQSCRGKRQLDKCYSQPNGSNGVPDKITILITDFVMKEQLTVFQPKHRAHDAYKI</sequence>
<protein>
    <submittedName>
        <fullName evidence="3">DDE_Tnp_1_7 domain-containing protein</fullName>
    </submittedName>
</protein>
<accession>A0A1I7X5M3</accession>
<organism evidence="2 3">
    <name type="scientific">Heterorhabditis bacteriophora</name>
    <name type="common">Entomopathogenic nematode worm</name>
    <dbReference type="NCBI Taxonomy" id="37862"/>
    <lineage>
        <taxon>Eukaryota</taxon>
        <taxon>Metazoa</taxon>
        <taxon>Ecdysozoa</taxon>
        <taxon>Nematoda</taxon>
        <taxon>Chromadorea</taxon>
        <taxon>Rhabditida</taxon>
        <taxon>Rhabditina</taxon>
        <taxon>Rhabditomorpha</taxon>
        <taxon>Strongyloidea</taxon>
        <taxon>Heterorhabditidae</taxon>
        <taxon>Heterorhabditis</taxon>
    </lineage>
</organism>
<reference evidence="3" key="1">
    <citation type="submission" date="2016-11" db="UniProtKB">
        <authorList>
            <consortium name="WormBaseParasite"/>
        </authorList>
    </citation>
    <scope>IDENTIFICATION</scope>
</reference>
<evidence type="ECO:0000313" key="2">
    <source>
        <dbReference type="Proteomes" id="UP000095283"/>
    </source>
</evidence>
<dbReference type="WBParaSite" id="Hba_12765">
    <property type="protein sequence ID" value="Hba_12765"/>
    <property type="gene ID" value="Hba_12765"/>
</dbReference>
<evidence type="ECO:0000256" key="1">
    <source>
        <dbReference type="SAM" id="MobiDB-lite"/>
    </source>
</evidence>
<dbReference type="AlphaFoldDB" id="A0A1I7X5M3"/>